<dbReference type="InterPro" id="IPR023352">
    <property type="entry name" value="MAPEG-like_dom_sf"/>
</dbReference>
<keyword evidence="3 5" id="KW-1133">Transmembrane helix</keyword>
<keyword evidence="2 5" id="KW-0812">Transmembrane</keyword>
<reference evidence="6 7" key="1">
    <citation type="journal article" date="2015" name="Genome Biol. Evol.">
        <title>Comparative Genomics of a Bacterivorous Green Alga Reveals Evolutionary Causalities and Consequences of Phago-Mixotrophic Mode of Nutrition.</title>
        <authorList>
            <person name="Burns J.A."/>
            <person name="Paasch A."/>
            <person name="Narechania A."/>
            <person name="Kim E."/>
        </authorList>
    </citation>
    <scope>NUCLEOTIDE SEQUENCE [LARGE SCALE GENOMIC DNA]</scope>
    <source>
        <strain evidence="6 7">PLY_AMNH</strain>
    </source>
</reference>
<evidence type="ECO:0000256" key="2">
    <source>
        <dbReference type="ARBA" id="ARBA00022692"/>
    </source>
</evidence>
<dbReference type="AlphaFoldDB" id="A0AAE0LCU9"/>
<dbReference type="GO" id="GO:0016020">
    <property type="term" value="C:membrane"/>
    <property type="evidence" value="ECO:0007669"/>
    <property type="project" value="UniProtKB-SubCell"/>
</dbReference>
<feature type="transmembrane region" description="Helical" evidence="5">
    <location>
        <begin position="20"/>
        <end position="44"/>
    </location>
</feature>
<dbReference type="PANTHER" id="PTHR35371">
    <property type="entry name" value="INNER MEMBRANE PROTEIN"/>
    <property type="match status" value="1"/>
</dbReference>
<proteinExistence type="predicted"/>
<evidence type="ECO:0000313" key="6">
    <source>
        <dbReference type="EMBL" id="KAK3280099.1"/>
    </source>
</evidence>
<comment type="subcellular location">
    <subcellularLocation>
        <location evidence="1">Membrane</location>
    </subcellularLocation>
</comment>
<evidence type="ECO:0000256" key="5">
    <source>
        <dbReference type="SAM" id="Phobius"/>
    </source>
</evidence>
<dbReference type="EMBL" id="LGRX02004539">
    <property type="protein sequence ID" value="KAK3280099.1"/>
    <property type="molecule type" value="Genomic_DNA"/>
</dbReference>
<evidence type="ECO:0000256" key="4">
    <source>
        <dbReference type="ARBA" id="ARBA00023136"/>
    </source>
</evidence>
<evidence type="ECO:0000256" key="1">
    <source>
        <dbReference type="ARBA" id="ARBA00004370"/>
    </source>
</evidence>
<keyword evidence="4 5" id="KW-0472">Membrane</keyword>
<comment type="caution">
    <text evidence="6">The sequence shown here is derived from an EMBL/GenBank/DDBJ whole genome shotgun (WGS) entry which is preliminary data.</text>
</comment>
<dbReference type="Pfam" id="PF01124">
    <property type="entry name" value="MAPEG"/>
    <property type="match status" value="1"/>
</dbReference>
<protein>
    <recommendedName>
        <fullName evidence="8">MAPEG family protein</fullName>
    </recommendedName>
</protein>
<keyword evidence="7" id="KW-1185">Reference proteome</keyword>
<dbReference type="PANTHER" id="PTHR35371:SF1">
    <property type="entry name" value="BLR7753 PROTEIN"/>
    <property type="match status" value="1"/>
</dbReference>
<sequence>MALYDLTGGQLEKVPPLLNPMQALVAAAFVLYSSHMFRVAFAGLDNVNPRQKLKNLTGIAARAQAAHENGLETFPMFAAGVISAAGCGVDVDVCSRMATAYVITRAVFSFIYIFLNTNDAFGALRSLAFVAGQYISFRMMVLAGEAKYGGSHWVSGF</sequence>
<dbReference type="SUPFAM" id="SSF161084">
    <property type="entry name" value="MAPEG domain-like"/>
    <property type="match status" value="1"/>
</dbReference>
<evidence type="ECO:0000313" key="7">
    <source>
        <dbReference type="Proteomes" id="UP001190700"/>
    </source>
</evidence>
<dbReference type="Proteomes" id="UP001190700">
    <property type="component" value="Unassembled WGS sequence"/>
</dbReference>
<dbReference type="Gene3D" id="1.20.120.550">
    <property type="entry name" value="Membrane associated eicosanoid/glutathione metabolism-like domain"/>
    <property type="match status" value="1"/>
</dbReference>
<gene>
    <name evidence="6" type="ORF">CYMTET_12052</name>
</gene>
<evidence type="ECO:0000256" key="3">
    <source>
        <dbReference type="ARBA" id="ARBA00022989"/>
    </source>
</evidence>
<evidence type="ECO:0008006" key="8">
    <source>
        <dbReference type="Google" id="ProtNLM"/>
    </source>
</evidence>
<dbReference type="InterPro" id="IPR001129">
    <property type="entry name" value="Membr-assoc_MAPEG"/>
</dbReference>
<accession>A0AAE0LCU9</accession>
<organism evidence="6 7">
    <name type="scientific">Cymbomonas tetramitiformis</name>
    <dbReference type="NCBI Taxonomy" id="36881"/>
    <lineage>
        <taxon>Eukaryota</taxon>
        <taxon>Viridiplantae</taxon>
        <taxon>Chlorophyta</taxon>
        <taxon>Pyramimonadophyceae</taxon>
        <taxon>Pyramimonadales</taxon>
        <taxon>Pyramimonadaceae</taxon>
        <taxon>Cymbomonas</taxon>
    </lineage>
</organism>
<name>A0AAE0LCU9_9CHLO</name>